<evidence type="ECO:0000313" key="3">
    <source>
        <dbReference type="Proteomes" id="UP000626092"/>
    </source>
</evidence>
<evidence type="ECO:0000313" key="2">
    <source>
        <dbReference type="EMBL" id="KAF7129437.1"/>
    </source>
</evidence>
<dbReference type="Proteomes" id="UP000626092">
    <property type="component" value="Unassembled WGS sequence"/>
</dbReference>
<gene>
    <name evidence="2" type="ORF">RHSIM_Rhsim10G0095200</name>
</gene>
<dbReference type="AlphaFoldDB" id="A0A834LCB9"/>
<keyword evidence="3" id="KW-1185">Reference proteome</keyword>
<name>A0A834LCB9_RHOSS</name>
<dbReference type="EMBL" id="WJXA01000010">
    <property type="protein sequence ID" value="KAF7129437.1"/>
    <property type="molecule type" value="Genomic_DNA"/>
</dbReference>
<comment type="caution">
    <text evidence="2">The sequence shown here is derived from an EMBL/GenBank/DDBJ whole genome shotgun (WGS) entry which is preliminary data.</text>
</comment>
<organism evidence="2 3">
    <name type="scientific">Rhododendron simsii</name>
    <name type="common">Sims's rhododendron</name>
    <dbReference type="NCBI Taxonomy" id="118357"/>
    <lineage>
        <taxon>Eukaryota</taxon>
        <taxon>Viridiplantae</taxon>
        <taxon>Streptophyta</taxon>
        <taxon>Embryophyta</taxon>
        <taxon>Tracheophyta</taxon>
        <taxon>Spermatophyta</taxon>
        <taxon>Magnoliopsida</taxon>
        <taxon>eudicotyledons</taxon>
        <taxon>Gunneridae</taxon>
        <taxon>Pentapetalae</taxon>
        <taxon>asterids</taxon>
        <taxon>Ericales</taxon>
        <taxon>Ericaceae</taxon>
        <taxon>Ericoideae</taxon>
        <taxon>Rhodoreae</taxon>
        <taxon>Rhododendron</taxon>
    </lineage>
</organism>
<sequence length="374" mass="42567">MMNSFHRNSPQVVCLTSSSLGGREKTAYKHQVEQGGVLSEPNKHIEERFEPVTATNKLRRLAKPGAQNILNSCCRYKPKGGGWDIDPKLEYGMKPFLHETLGQTVERLRQSRFLSHSRFTVAGAGRATCSGGMYNHISLCAGDPCPRIFKYSVSRMGYTIMDNQVICTILPDAHKRITRPLVAVAFPKKPSFFFGGRLSSARDEKLGCSYARRREAMLEEEDEIGTLSIGVVEPIRVLEAKKEDVEEDKEEDEEEGEHEDVEEDEEEDKFVKHAIIMNMKQSKDNCPRFMKWDMSDLPKALAWTSLESLNPEMVKDAELEPNNEKEKELLHFLEQIENESDVKDDDTQECILDHDGSKSIRTRGLRRLTMIPTV</sequence>
<evidence type="ECO:0000256" key="1">
    <source>
        <dbReference type="SAM" id="MobiDB-lite"/>
    </source>
</evidence>
<reference evidence="2" key="1">
    <citation type="submission" date="2019-11" db="EMBL/GenBank/DDBJ databases">
        <authorList>
            <person name="Liu Y."/>
            <person name="Hou J."/>
            <person name="Li T.-Q."/>
            <person name="Guan C.-H."/>
            <person name="Wu X."/>
            <person name="Wu H.-Z."/>
            <person name="Ling F."/>
            <person name="Zhang R."/>
            <person name="Shi X.-G."/>
            <person name="Ren J.-P."/>
            <person name="Chen E.-F."/>
            <person name="Sun J.-M."/>
        </authorList>
    </citation>
    <scope>NUCLEOTIDE SEQUENCE</scope>
    <source>
        <strain evidence="2">Adult_tree_wgs_1</strain>
        <tissue evidence="2">Leaves</tissue>
    </source>
</reference>
<accession>A0A834LCB9</accession>
<feature type="region of interest" description="Disordered" evidence="1">
    <location>
        <begin position="242"/>
        <end position="267"/>
    </location>
</feature>
<feature type="compositionally biased region" description="Acidic residues" evidence="1">
    <location>
        <begin position="245"/>
        <end position="267"/>
    </location>
</feature>
<proteinExistence type="predicted"/>
<protein>
    <submittedName>
        <fullName evidence="2">Uncharacterized protein</fullName>
    </submittedName>
</protein>